<dbReference type="EMBL" id="JAHESF010000012">
    <property type="protein sequence ID" value="MBT1697998.1"/>
    <property type="molecule type" value="Genomic_DNA"/>
</dbReference>
<dbReference type="Pfam" id="PF12680">
    <property type="entry name" value="SnoaL_2"/>
    <property type="match status" value="1"/>
</dbReference>
<evidence type="ECO:0000313" key="2">
    <source>
        <dbReference type="EMBL" id="MBT1697998.1"/>
    </source>
</evidence>
<evidence type="ECO:0000259" key="1">
    <source>
        <dbReference type="Pfam" id="PF12680"/>
    </source>
</evidence>
<dbReference type="InterPro" id="IPR032710">
    <property type="entry name" value="NTF2-like_dom_sf"/>
</dbReference>
<dbReference type="AlphaFoldDB" id="A0AAP2DKD3"/>
<dbReference type="SUPFAM" id="SSF54427">
    <property type="entry name" value="NTF2-like"/>
    <property type="match status" value="1"/>
</dbReference>
<organism evidence="2 3">
    <name type="scientific">Chryseosolibacter histidini</name>
    <dbReference type="NCBI Taxonomy" id="2782349"/>
    <lineage>
        <taxon>Bacteria</taxon>
        <taxon>Pseudomonadati</taxon>
        <taxon>Bacteroidota</taxon>
        <taxon>Cytophagia</taxon>
        <taxon>Cytophagales</taxon>
        <taxon>Chryseotaleaceae</taxon>
        <taxon>Chryseosolibacter</taxon>
    </lineage>
</organism>
<gene>
    <name evidence="2" type="ORF">KK083_13985</name>
</gene>
<feature type="domain" description="SnoaL-like" evidence="1">
    <location>
        <begin position="8"/>
        <end position="109"/>
    </location>
</feature>
<keyword evidence="3" id="KW-1185">Reference proteome</keyword>
<dbReference type="InterPro" id="IPR037401">
    <property type="entry name" value="SnoaL-like"/>
</dbReference>
<proteinExistence type="predicted"/>
<evidence type="ECO:0000313" key="3">
    <source>
        <dbReference type="Proteomes" id="UP001319200"/>
    </source>
</evidence>
<name>A0AAP2DKD3_9BACT</name>
<dbReference type="Gene3D" id="3.10.450.50">
    <property type="match status" value="1"/>
</dbReference>
<reference evidence="2 3" key="1">
    <citation type="submission" date="2021-05" db="EMBL/GenBank/DDBJ databases">
        <title>A Polyphasic approach of four new species of the genus Ohtaekwangia: Ohtaekwangia histidinii sp. nov., Ohtaekwangia cretensis sp. nov., Ohtaekwangia indiensis sp. nov., Ohtaekwangia reichenbachii sp. nov. from diverse environment.</title>
        <authorList>
            <person name="Octaviana S."/>
        </authorList>
    </citation>
    <scope>NUCLEOTIDE SEQUENCE [LARGE SCALE GENOMIC DNA]</scope>
    <source>
        <strain evidence="2 3">PWU4</strain>
    </source>
</reference>
<dbReference type="Proteomes" id="UP001319200">
    <property type="component" value="Unassembled WGS sequence"/>
</dbReference>
<accession>A0AAP2DKD3</accession>
<sequence length="157" mass="18266">MHPNAALIQQFYTAFGAKDYRAMQQAYHADAMFSDPVFQKLSSKEVKAMWQMLITSAKDLEISCSDISADETTGRCVWQAWYTFTATGRKVHNIIHASFEFKEGKIYRHNDHFDLWRWSRMALGMPGVLLGWSPLIRNKVRKTARKRLEKFIVSSDR</sequence>
<protein>
    <submittedName>
        <fullName evidence="2">Nuclear transport factor 2 family protein</fullName>
    </submittedName>
</protein>
<dbReference type="RefSeq" id="WP_254163870.1">
    <property type="nucleotide sequence ID" value="NZ_JAHESF010000012.1"/>
</dbReference>
<comment type="caution">
    <text evidence="2">The sequence shown here is derived from an EMBL/GenBank/DDBJ whole genome shotgun (WGS) entry which is preliminary data.</text>
</comment>